<dbReference type="Pfam" id="PF04085">
    <property type="entry name" value="MreC"/>
    <property type="match status" value="1"/>
</dbReference>
<comment type="function">
    <text evidence="5">Involved in formation and maintenance of cell shape.</text>
</comment>
<dbReference type="PIRSF" id="PIRSF038471">
    <property type="entry name" value="MreC"/>
    <property type="match status" value="1"/>
</dbReference>
<evidence type="ECO:0000256" key="2">
    <source>
        <dbReference type="ARBA" id="ARBA00013855"/>
    </source>
</evidence>
<accession>A0A1I0GIY0</accession>
<dbReference type="OrthoDB" id="9792313at2"/>
<protein>
    <recommendedName>
        <fullName evidence="2 5">Cell shape-determining protein MreC</fullName>
    </recommendedName>
    <alternativeName>
        <fullName evidence="4 5">Cell shape protein MreC</fullName>
    </alternativeName>
</protein>
<gene>
    <name evidence="8" type="ORF">SAMN05216389_12158</name>
</gene>
<evidence type="ECO:0000313" key="9">
    <source>
        <dbReference type="Proteomes" id="UP000198618"/>
    </source>
</evidence>
<keyword evidence="9" id="KW-1185">Reference proteome</keyword>
<evidence type="ECO:0000256" key="5">
    <source>
        <dbReference type="PIRNR" id="PIRNR038471"/>
    </source>
</evidence>
<dbReference type="GO" id="GO:0005886">
    <property type="term" value="C:plasma membrane"/>
    <property type="evidence" value="ECO:0007669"/>
    <property type="project" value="TreeGrafter"/>
</dbReference>
<comment type="similarity">
    <text evidence="1 5">Belongs to the MreC family.</text>
</comment>
<dbReference type="NCBIfam" id="TIGR00219">
    <property type="entry name" value="mreC"/>
    <property type="match status" value="1"/>
</dbReference>
<dbReference type="Gene3D" id="2.40.10.340">
    <property type="entry name" value="Rod shape-determining protein MreC, domain 1"/>
    <property type="match status" value="1"/>
</dbReference>
<dbReference type="Proteomes" id="UP000198618">
    <property type="component" value="Unassembled WGS sequence"/>
</dbReference>
<dbReference type="PANTHER" id="PTHR34138">
    <property type="entry name" value="CELL SHAPE-DETERMINING PROTEIN MREC"/>
    <property type="match status" value="1"/>
</dbReference>
<sequence>MSFFRKKRLFILLIGIIVLVALIGYSLSNRGNLTTAEQFINDSVGVAQRVIHKPIDFITNIFGNIDDIKNTYSENRLLREKLAEYKGLVYEVQEIKEENEELREIVEKTESIRDFNPIQATVTARSPERWVEQITINKGSQAGVKPNMAVITANGMVGKIQSTSPFTSTVQLLTGFDQFNRISATVSREEESDIFGLVEEYDKETDSLLFKIIEESEKDLEEGELVVSSGLGGVFPAGLVIGEVKEVIPDQYGLTRTALVKPAANFYEIDNVIVVDRVLPGVEEEEQ</sequence>
<dbReference type="GO" id="GO:0008360">
    <property type="term" value="P:regulation of cell shape"/>
    <property type="evidence" value="ECO:0007669"/>
    <property type="project" value="UniProtKB-KW"/>
</dbReference>
<dbReference type="InterPro" id="IPR042177">
    <property type="entry name" value="Cell/Rod_1"/>
</dbReference>
<dbReference type="STRING" id="930131.SAMN05216389_12158"/>
<dbReference type="Gene3D" id="1.20.5.490">
    <property type="entry name" value="Single helix bin"/>
    <property type="match status" value="1"/>
</dbReference>
<dbReference type="InterPro" id="IPR042175">
    <property type="entry name" value="Cell/Rod_MreC_2"/>
</dbReference>
<evidence type="ECO:0000313" key="8">
    <source>
        <dbReference type="EMBL" id="SET70083.1"/>
    </source>
</evidence>
<name>A0A1I0GIY0_9BACI</name>
<dbReference type="Gene3D" id="2.40.10.350">
    <property type="entry name" value="Rod shape-determining protein MreC, domain 2"/>
    <property type="match status" value="1"/>
</dbReference>
<feature type="domain" description="Rod shape-determining protein MreC beta-barrel core" evidence="7">
    <location>
        <begin position="122"/>
        <end position="275"/>
    </location>
</feature>
<feature type="coiled-coil region" evidence="6">
    <location>
        <begin position="85"/>
        <end position="112"/>
    </location>
</feature>
<organism evidence="8 9">
    <name type="scientific">Oceanobacillus limi</name>
    <dbReference type="NCBI Taxonomy" id="930131"/>
    <lineage>
        <taxon>Bacteria</taxon>
        <taxon>Bacillati</taxon>
        <taxon>Bacillota</taxon>
        <taxon>Bacilli</taxon>
        <taxon>Bacillales</taxon>
        <taxon>Bacillaceae</taxon>
        <taxon>Oceanobacillus</taxon>
    </lineage>
</organism>
<reference evidence="8 9" key="1">
    <citation type="submission" date="2016-10" db="EMBL/GenBank/DDBJ databases">
        <authorList>
            <person name="de Groot N.N."/>
        </authorList>
    </citation>
    <scope>NUCLEOTIDE SEQUENCE [LARGE SCALE GENOMIC DNA]</scope>
    <source>
        <strain evidence="8 9">IBRC-M 10780</strain>
    </source>
</reference>
<proteinExistence type="inferred from homology"/>
<dbReference type="AlphaFoldDB" id="A0A1I0GIY0"/>
<evidence type="ECO:0000256" key="4">
    <source>
        <dbReference type="ARBA" id="ARBA00032089"/>
    </source>
</evidence>
<evidence type="ECO:0000256" key="3">
    <source>
        <dbReference type="ARBA" id="ARBA00022960"/>
    </source>
</evidence>
<evidence type="ECO:0000256" key="1">
    <source>
        <dbReference type="ARBA" id="ARBA00009369"/>
    </source>
</evidence>
<dbReference type="EMBL" id="FOHE01000021">
    <property type="protein sequence ID" value="SET70083.1"/>
    <property type="molecule type" value="Genomic_DNA"/>
</dbReference>
<dbReference type="InterPro" id="IPR007221">
    <property type="entry name" value="MreC"/>
</dbReference>
<keyword evidence="6" id="KW-0175">Coiled coil</keyword>
<dbReference type="PANTHER" id="PTHR34138:SF1">
    <property type="entry name" value="CELL SHAPE-DETERMINING PROTEIN MREC"/>
    <property type="match status" value="1"/>
</dbReference>
<dbReference type="RefSeq" id="WP_090872120.1">
    <property type="nucleotide sequence ID" value="NZ_FOHE01000021.1"/>
</dbReference>
<evidence type="ECO:0000256" key="6">
    <source>
        <dbReference type="SAM" id="Coils"/>
    </source>
</evidence>
<evidence type="ECO:0000259" key="7">
    <source>
        <dbReference type="Pfam" id="PF04085"/>
    </source>
</evidence>
<dbReference type="InterPro" id="IPR055342">
    <property type="entry name" value="MreC_beta-barrel_core"/>
</dbReference>
<keyword evidence="3 5" id="KW-0133">Cell shape</keyword>